<feature type="region of interest" description="Disordered" evidence="1">
    <location>
        <begin position="71"/>
        <end position="114"/>
    </location>
</feature>
<sequence length="114" mass="12676">MSLFKVFTATATVINDIVTSLDIKQYCSALFIDLSKAFHTVDHDILLHKLQSSGLDEKNVVAAAQLSKKSIGPVSDQNNTGHSHRASEALWYRLEERPSQQPSSIRPIDGSYFE</sequence>
<name>A0A6A4T322_SCOMX</name>
<protein>
    <submittedName>
        <fullName evidence="2">Uncharacterized protein</fullName>
    </submittedName>
</protein>
<dbReference type="EMBL" id="VEVO01000008">
    <property type="protein sequence ID" value="KAF0038738.1"/>
    <property type="molecule type" value="Genomic_DNA"/>
</dbReference>
<accession>A0A6A4T322</accession>
<organism evidence="2 3">
    <name type="scientific">Scophthalmus maximus</name>
    <name type="common">Turbot</name>
    <name type="synonym">Psetta maxima</name>
    <dbReference type="NCBI Taxonomy" id="52904"/>
    <lineage>
        <taxon>Eukaryota</taxon>
        <taxon>Metazoa</taxon>
        <taxon>Chordata</taxon>
        <taxon>Craniata</taxon>
        <taxon>Vertebrata</taxon>
        <taxon>Euteleostomi</taxon>
        <taxon>Actinopterygii</taxon>
        <taxon>Neopterygii</taxon>
        <taxon>Teleostei</taxon>
        <taxon>Neoteleostei</taxon>
        <taxon>Acanthomorphata</taxon>
        <taxon>Carangaria</taxon>
        <taxon>Pleuronectiformes</taxon>
        <taxon>Pleuronectoidei</taxon>
        <taxon>Scophthalmidae</taxon>
        <taxon>Scophthalmus</taxon>
    </lineage>
</organism>
<proteinExistence type="predicted"/>
<evidence type="ECO:0000313" key="3">
    <source>
        <dbReference type="Proteomes" id="UP000438429"/>
    </source>
</evidence>
<dbReference type="Proteomes" id="UP000438429">
    <property type="component" value="Unassembled WGS sequence"/>
</dbReference>
<dbReference type="AlphaFoldDB" id="A0A6A4T322"/>
<evidence type="ECO:0000313" key="2">
    <source>
        <dbReference type="EMBL" id="KAF0038738.1"/>
    </source>
</evidence>
<reference evidence="2 3" key="1">
    <citation type="submission" date="2019-06" db="EMBL/GenBank/DDBJ databases">
        <title>Draft genomes of female and male turbot (Scophthalmus maximus).</title>
        <authorList>
            <person name="Xu H."/>
            <person name="Xu X.-W."/>
            <person name="Shao C."/>
            <person name="Chen S."/>
        </authorList>
    </citation>
    <scope>NUCLEOTIDE SEQUENCE [LARGE SCALE GENOMIC DNA]</scope>
    <source>
        <strain evidence="2">Ysfricsl-2016a</strain>
        <tissue evidence="2">Blood</tissue>
    </source>
</reference>
<evidence type="ECO:0000256" key="1">
    <source>
        <dbReference type="SAM" id="MobiDB-lite"/>
    </source>
</evidence>
<comment type="caution">
    <text evidence="2">The sequence shown here is derived from an EMBL/GenBank/DDBJ whole genome shotgun (WGS) entry which is preliminary data.</text>
</comment>
<gene>
    <name evidence="2" type="ORF">F2P81_009222</name>
</gene>